<gene>
    <name evidence="1" type="ORF">JSE7799_02553</name>
</gene>
<dbReference type="AlphaFoldDB" id="A0A0M7BEN3"/>
<organism evidence="1 2">
    <name type="scientific">Jannaschia seosinensis</name>
    <dbReference type="NCBI Taxonomy" id="313367"/>
    <lineage>
        <taxon>Bacteria</taxon>
        <taxon>Pseudomonadati</taxon>
        <taxon>Pseudomonadota</taxon>
        <taxon>Alphaproteobacteria</taxon>
        <taxon>Rhodobacterales</taxon>
        <taxon>Roseobacteraceae</taxon>
        <taxon>Jannaschia</taxon>
    </lineage>
</organism>
<reference evidence="1 2" key="1">
    <citation type="submission" date="2015-09" db="EMBL/GenBank/DDBJ databases">
        <authorList>
            <person name="Jackson K.R."/>
            <person name="Lunt B.L."/>
            <person name="Fisher J.N.B."/>
            <person name="Gardner A.V."/>
            <person name="Bailey M.E."/>
            <person name="Deus L.M."/>
            <person name="Earl A.S."/>
            <person name="Gibby P.D."/>
            <person name="Hartmann K.A."/>
            <person name="Liu J.E."/>
            <person name="Manci A.M."/>
            <person name="Nielsen D.A."/>
            <person name="Solomon M.B."/>
            <person name="Breakwell D.P."/>
            <person name="Burnett S.H."/>
            <person name="Grose J.H."/>
        </authorList>
    </citation>
    <scope>NUCLEOTIDE SEQUENCE [LARGE SCALE GENOMIC DNA]</scope>
    <source>
        <strain evidence="1 2">CECT 7799</strain>
    </source>
</reference>
<name>A0A0M7BEN3_9RHOB</name>
<accession>A0A0M7BEN3</accession>
<protein>
    <submittedName>
        <fullName evidence="1">Uncharacterized protein</fullName>
    </submittedName>
</protein>
<keyword evidence="2" id="KW-1185">Reference proteome</keyword>
<proteinExistence type="predicted"/>
<dbReference type="EMBL" id="CYPR01000165">
    <property type="protein sequence ID" value="CUH39825.1"/>
    <property type="molecule type" value="Genomic_DNA"/>
</dbReference>
<evidence type="ECO:0000313" key="2">
    <source>
        <dbReference type="Proteomes" id="UP000049455"/>
    </source>
</evidence>
<sequence length="95" mass="10091">MASVTGMPGAVWRFMMGMRSWVCAGCGAKSRAVPRPSDFVQSILASGTASAVVPVPVSPDRSTEVFRRSGSDVSGRRSRGDALHSFVFLRGGMRV</sequence>
<evidence type="ECO:0000313" key="1">
    <source>
        <dbReference type="EMBL" id="CUH39825.1"/>
    </source>
</evidence>
<dbReference type="Proteomes" id="UP000049455">
    <property type="component" value="Unassembled WGS sequence"/>
</dbReference>